<feature type="chain" id="PRO_5040934510" evidence="2">
    <location>
        <begin position="28"/>
        <end position="201"/>
    </location>
</feature>
<evidence type="ECO:0000256" key="1">
    <source>
        <dbReference type="SAM" id="MobiDB-lite"/>
    </source>
</evidence>
<reference evidence="3" key="2">
    <citation type="journal article" date="2023" name="IMA Fungus">
        <title>Comparative genomic study of the Penicillium genus elucidates a diverse pangenome and 15 lateral gene transfer events.</title>
        <authorList>
            <person name="Petersen C."/>
            <person name="Sorensen T."/>
            <person name="Nielsen M.R."/>
            <person name="Sondergaard T.E."/>
            <person name="Sorensen J.L."/>
            <person name="Fitzpatrick D.A."/>
            <person name="Frisvad J.C."/>
            <person name="Nielsen K.L."/>
        </authorList>
    </citation>
    <scope>NUCLEOTIDE SEQUENCE</scope>
    <source>
        <strain evidence="3">IBT 29677</strain>
    </source>
</reference>
<accession>A0A9W9VZC8</accession>
<dbReference type="RefSeq" id="XP_056487759.1">
    <property type="nucleotide sequence ID" value="XM_056632208.1"/>
</dbReference>
<feature type="region of interest" description="Disordered" evidence="1">
    <location>
        <begin position="29"/>
        <end position="67"/>
    </location>
</feature>
<evidence type="ECO:0000313" key="3">
    <source>
        <dbReference type="EMBL" id="KAJ5392081.1"/>
    </source>
</evidence>
<proteinExistence type="predicted"/>
<protein>
    <submittedName>
        <fullName evidence="3">Uncharacterized protein</fullName>
    </submittedName>
</protein>
<gene>
    <name evidence="3" type="ORF">N7509_007571</name>
</gene>
<feature type="compositionally biased region" description="Polar residues" evidence="1">
    <location>
        <begin position="29"/>
        <end position="38"/>
    </location>
</feature>
<dbReference type="Proteomes" id="UP001147747">
    <property type="component" value="Unassembled WGS sequence"/>
</dbReference>
<dbReference type="AlphaFoldDB" id="A0A9W9VZC8"/>
<dbReference type="EMBL" id="JAPZBU010000008">
    <property type="protein sequence ID" value="KAJ5392081.1"/>
    <property type="molecule type" value="Genomic_DNA"/>
</dbReference>
<keyword evidence="4" id="KW-1185">Reference proteome</keyword>
<feature type="compositionally biased region" description="Low complexity" evidence="1">
    <location>
        <begin position="49"/>
        <end position="64"/>
    </location>
</feature>
<feature type="signal peptide" evidence="2">
    <location>
        <begin position="1"/>
        <end position="27"/>
    </location>
</feature>
<reference evidence="3" key="1">
    <citation type="submission" date="2022-12" db="EMBL/GenBank/DDBJ databases">
        <authorList>
            <person name="Petersen C."/>
        </authorList>
    </citation>
    <scope>NUCLEOTIDE SEQUENCE</scope>
    <source>
        <strain evidence="3">IBT 29677</strain>
    </source>
</reference>
<comment type="caution">
    <text evidence="3">The sequence shown here is derived from an EMBL/GenBank/DDBJ whole genome shotgun (WGS) entry which is preliminary data.</text>
</comment>
<keyword evidence="2" id="KW-0732">Signal</keyword>
<evidence type="ECO:0000313" key="4">
    <source>
        <dbReference type="Proteomes" id="UP001147747"/>
    </source>
</evidence>
<evidence type="ECO:0000256" key="2">
    <source>
        <dbReference type="SAM" id="SignalP"/>
    </source>
</evidence>
<name>A0A9W9VZC8_9EURO</name>
<organism evidence="3 4">
    <name type="scientific">Penicillium cosmopolitanum</name>
    <dbReference type="NCBI Taxonomy" id="1131564"/>
    <lineage>
        <taxon>Eukaryota</taxon>
        <taxon>Fungi</taxon>
        <taxon>Dikarya</taxon>
        <taxon>Ascomycota</taxon>
        <taxon>Pezizomycotina</taxon>
        <taxon>Eurotiomycetes</taxon>
        <taxon>Eurotiomycetidae</taxon>
        <taxon>Eurotiales</taxon>
        <taxon>Aspergillaceae</taxon>
        <taxon>Penicillium</taxon>
    </lineage>
</organism>
<dbReference type="OrthoDB" id="3886018at2759"/>
<sequence>MKATLFRWGPFLKLCLLFSIIFDTGEAQSSTGDPTPQASACAFPGSGSGSSTSASRRSDSMSNGGSKNLTRRVLQSQFGPGDSSGYLRSKLQVADFMDYDDVWSMTTFEELQDEEIKTAVVTLSGCVSVAVVSRKGVYLTHHWEKPTFSPSGDFSQIGTEEFFKEHVLDVIEQGGIDAPSLNSGGPRQCNVIPHKLATGSG</sequence>
<dbReference type="GeneID" id="81371188"/>